<name>F4SDM8_MELLP</name>
<dbReference type="Proteomes" id="UP000001072">
    <property type="component" value="Unassembled WGS sequence"/>
</dbReference>
<evidence type="ECO:0000313" key="2">
    <source>
        <dbReference type="EMBL" id="EGF97247.1"/>
    </source>
</evidence>
<accession>F4SDM8</accession>
<organism evidence="3">
    <name type="scientific">Melampsora larici-populina (strain 98AG31 / pathotype 3-4-7)</name>
    <name type="common">Poplar leaf rust fungus</name>
    <dbReference type="NCBI Taxonomy" id="747676"/>
    <lineage>
        <taxon>Eukaryota</taxon>
        <taxon>Fungi</taxon>
        <taxon>Dikarya</taxon>
        <taxon>Basidiomycota</taxon>
        <taxon>Pucciniomycotina</taxon>
        <taxon>Pucciniomycetes</taxon>
        <taxon>Pucciniales</taxon>
        <taxon>Melampsoraceae</taxon>
        <taxon>Melampsora</taxon>
    </lineage>
</organism>
<feature type="compositionally biased region" description="Basic and acidic residues" evidence="1">
    <location>
        <begin position="82"/>
        <end position="92"/>
    </location>
</feature>
<dbReference type="RefSeq" id="XP_007419482.1">
    <property type="nucleotide sequence ID" value="XM_007419420.1"/>
</dbReference>
<dbReference type="KEGG" id="mlr:MELLADRAFT_70117"/>
<dbReference type="Gene3D" id="3.60.130.30">
    <property type="match status" value="1"/>
</dbReference>
<proteinExistence type="predicted"/>
<evidence type="ECO:0000256" key="1">
    <source>
        <dbReference type="SAM" id="MobiDB-lite"/>
    </source>
</evidence>
<dbReference type="GeneID" id="18931429"/>
<feature type="compositionally biased region" description="Basic residues" evidence="1">
    <location>
        <begin position="68"/>
        <end position="81"/>
    </location>
</feature>
<feature type="region of interest" description="Disordered" evidence="1">
    <location>
        <begin position="1"/>
        <end position="92"/>
    </location>
</feature>
<protein>
    <submittedName>
        <fullName evidence="2">Uncharacterized protein</fullName>
    </submittedName>
</protein>
<reference evidence="3" key="1">
    <citation type="journal article" date="2011" name="Proc. Natl. Acad. Sci. U.S.A.">
        <title>Obligate biotrophy features unraveled by the genomic analysis of rust fungi.</title>
        <authorList>
            <person name="Duplessis S."/>
            <person name="Cuomo C.A."/>
            <person name="Lin Y.-C."/>
            <person name="Aerts A."/>
            <person name="Tisserant E."/>
            <person name="Veneault-Fourrey C."/>
            <person name="Joly D.L."/>
            <person name="Hacquard S."/>
            <person name="Amselem J."/>
            <person name="Cantarel B.L."/>
            <person name="Chiu R."/>
            <person name="Coutinho P.M."/>
            <person name="Feau N."/>
            <person name="Field M."/>
            <person name="Frey P."/>
            <person name="Gelhaye E."/>
            <person name="Goldberg J."/>
            <person name="Grabherr M.G."/>
            <person name="Kodira C.D."/>
            <person name="Kohler A."/>
            <person name="Kuees U."/>
            <person name="Lindquist E.A."/>
            <person name="Lucas S.M."/>
            <person name="Mago R."/>
            <person name="Mauceli E."/>
            <person name="Morin E."/>
            <person name="Murat C."/>
            <person name="Pangilinan J.L."/>
            <person name="Park R."/>
            <person name="Pearson M."/>
            <person name="Quesneville H."/>
            <person name="Rouhier N."/>
            <person name="Sakthikumar S."/>
            <person name="Salamov A.A."/>
            <person name="Schmutz J."/>
            <person name="Selles B."/>
            <person name="Shapiro H."/>
            <person name="Tanguay P."/>
            <person name="Tuskan G.A."/>
            <person name="Henrissat B."/>
            <person name="Van de Peer Y."/>
            <person name="Rouze P."/>
            <person name="Ellis J.G."/>
            <person name="Dodds P.N."/>
            <person name="Schein J.E."/>
            <person name="Zhong S."/>
            <person name="Hamelin R.C."/>
            <person name="Grigoriev I.V."/>
            <person name="Szabo L.J."/>
            <person name="Martin F."/>
        </authorList>
    </citation>
    <scope>NUCLEOTIDE SEQUENCE [LARGE SCALE GENOMIC DNA]</scope>
    <source>
        <strain evidence="3">98AG31 / pathotype 3-4-7</strain>
    </source>
</reference>
<gene>
    <name evidence="2" type="ORF">MELLADRAFT_70117</name>
</gene>
<dbReference type="EMBL" id="GL883271">
    <property type="protein sequence ID" value="EGF97247.1"/>
    <property type="molecule type" value="Genomic_DNA"/>
</dbReference>
<dbReference type="HOGENOM" id="CLU_029635_0_0_1"/>
<dbReference type="VEuPathDB" id="FungiDB:MELLADRAFT_70117"/>
<dbReference type="OrthoDB" id="2505381at2759"/>
<evidence type="ECO:0000313" key="3">
    <source>
        <dbReference type="Proteomes" id="UP000001072"/>
    </source>
</evidence>
<sequence>MHQPQAPPRNVDGSIPQAKLYDLAPPKVSGYESDLTDLEDLEPPRLTMPSTKPKPSPPCKKVNPARLKPSKAKRPGKKPKPRTHEIPNHLRPDIPAHQFRSKYRRRSMVAHYLHSVFEKARLIHVDFDMAVAYFLQQVHHLDLGDIPLSVNAVLDDFSILDPLNGRQDSILLCANHIKRTLDEYAACPAGLKPFALRFPNLTSLNNLAIERSISPEVVGKDEAIVLIDLAGRVAAVGIPPKVSKLAKTLSGQERGRLAFAGVAAVHDTPRFIGPMTLETFQRTSHPPPPFVQSPFQVSETASIRLSGATASMINVPGTINGALPSQEVGYGRYSDLAAGMSDTNLQMGLDRQGHPSSGWEQAAVSEYNLPTIIQMGKEHAYKREDHARINSELLWYLELGRLVIKSIQPQSYSAAMAAVRVIVQKGTPAASRELKDMTNPLGIGRHTMFGMQVDHHRDGNNATLFASANFFGENYGGGELILNYLGYAIHGGPGYSVHGAFDILMHGVGKITRLPTSEGQPLQRICMAVYSHADVFAGAARFSGMQQEPKVFSDPRLWIPFYPAGFSLAQMLQILHYEEKRLHKRYRDEVRAYKAALKAAEDAAKKCGTLHSIVDHHLMIVCGYGFGSS</sequence>
<dbReference type="AlphaFoldDB" id="F4SDM8"/>
<keyword evidence="3" id="KW-1185">Reference proteome</keyword>
<dbReference type="InParanoid" id="F4SDM8"/>